<proteinExistence type="predicted"/>
<dbReference type="EMBL" id="JBHSEH010000004">
    <property type="protein sequence ID" value="MFC4425010.1"/>
    <property type="molecule type" value="Genomic_DNA"/>
</dbReference>
<feature type="domain" description="NADP-dependent oxidoreductase" evidence="2">
    <location>
        <begin position="16"/>
        <end position="310"/>
    </location>
</feature>
<dbReference type="Gene3D" id="3.20.20.100">
    <property type="entry name" value="NADP-dependent oxidoreductase domain"/>
    <property type="match status" value="1"/>
</dbReference>
<protein>
    <submittedName>
        <fullName evidence="3">Aldo/keto reductase</fullName>
    </submittedName>
</protein>
<gene>
    <name evidence="3" type="ORF">ACFOZ9_02225</name>
</gene>
<dbReference type="InterPro" id="IPR023210">
    <property type="entry name" value="NADP_OxRdtase_dom"/>
</dbReference>
<dbReference type="SUPFAM" id="SSF51430">
    <property type="entry name" value="NAD(P)-linked oxidoreductase"/>
    <property type="match status" value="1"/>
</dbReference>
<dbReference type="Pfam" id="PF00248">
    <property type="entry name" value="Aldo_ket_red"/>
    <property type="match status" value="1"/>
</dbReference>
<dbReference type="Proteomes" id="UP001595998">
    <property type="component" value="Unassembled WGS sequence"/>
</dbReference>
<dbReference type="RefSeq" id="WP_380035913.1">
    <property type="nucleotide sequence ID" value="NZ_JBHSEH010000004.1"/>
</dbReference>
<accession>A0ABV8XLC5</accession>
<dbReference type="InterPro" id="IPR036812">
    <property type="entry name" value="NAD(P)_OxRdtase_dom_sf"/>
</dbReference>
<keyword evidence="1" id="KW-0560">Oxidoreductase</keyword>
<evidence type="ECO:0000256" key="1">
    <source>
        <dbReference type="ARBA" id="ARBA00023002"/>
    </source>
</evidence>
<organism evidence="3 4">
    <name type="scientific">Deinococcus navajonensis</name>
    <dbReference type="NCBI Taxonomy" id="309884"/>
    <lineage>
        <taxon>Bacteria</taxon>
        <taxon>Thermotogati</taxon>
        <taxon>Deinococcota</taxon>
        <taxon>Deinococci</taxon>
        <taxon>Deinococcales</taxon>
        <taxon>Deinococcaceae</taxon>
        <taxon>Deinococcus</taxon>
    </lineage>
</organism>
<reference evidence="4" key="1">
    <citation type="journal article" date="2019" name="Int. J. Syst. Evol. Microbiol.">
        <title>The Global Catalogue of Microorganisms (GCM) 10K type strain sequencing project: providing services to taxonomists for standard genome sequencing and annotation.</title>
        <authorList>
            <consortium name="The Broad Institute Genomics Platform"/>
            <consortium name="The Broad Institute Genome Sequencing Center for Infectious Disease"/>
            <person name="Wu L."/>
            <person name="Ma J."/>
        </authorList>
    </citation>
    <scope>NUCLEOTIDE SEQUENCE [LARGE SCALE GENOMIC DNA]</scope>
    <source>
        <strain evidence="4">CCUG 56029</strain>
    </source>
</reference>
<evidence type="ECO:0000259" key="2">
    <source>
        <dbReference type="Pfam" id="PF00248"/>
    </source>
</evidence>
<dbReference type="PRINTS" id="PR00069">
    <property type="entry name" value="ALDKETRDTASE"/>
</dbReference>
<dbReference type="PANTHER" id="PTHR43364">
    <property type="entry name" value="NADH-SPECIFIC METHYLGLYOXAL REDUCTASE-RELATED"/>
    <property type="match status" value="1"/>
</dbReference>
<evidence type="ECO:0000313" key="3">
    <source>
        <dbReference type="EMBL" id="MFC4425010.1"/>
    </source>
</evidence>
<dbReference type="InterPro" id="IPR050523">
    <property type="entry name" value="AKR_Detox_Biosynth"/>
</dbReference>
<evidence type="ECO:0000313" key="4">
    <source>
        <dbReference type="Proteomes" id="UP001595998"/>
    </source>
</evidence>
<sequence>MQTRALGHSGLQVSVVGLGCNNFGGRLDQAATNAVVRRALDQGITLFDTADIYGNRGGSETMLGRALGAERTQIVLASKFGVAMDDRGELQGASPAYIRRALEASLRRLGTDYLDLYQLHRPDPETPIEDTLGALDELVREGLVRSVGVSNMGAAEVRAADEVARRRTLTRVTACQDEYSLLVRDIEQELVPTMRDLQIGLLPYFPLASGLLSGKYHAGQPLPEGARITASEGAQHRYLTERNWQMVESLRQFAQGSGHSLLELAFSWLLAQDVTSSVIAGATRPEQIDQNVAAAAWRLSADELAEVDRLTGAEPLSARA</sequence>
<comment type="caution">
    <text evidence="3">The sequence shown here is derived from an EMBL/GenBank/DDBJ whole genome shotgun (WGS) entry which is preliminary data.</text>
</comment>
<dbReference type="PROSITE" id="PS51257">
    <property type="entry name" value="PROKAR_LIPOPROTEIN"/>
    <property type="match status" value="1"/>
</dbReference>
<dbReference type="InterPro" id="IPR020471">
    <property type="entry name" value="AKR"/>
</dbReference>
<dbReference type="PANTHER" id="PTHR43364:SF4">
    <property type="entry name" value="NAD(P)-LINKED OXIDOREDUCTASE SUPERFAMILY PROTEIN"/>
    <property type="match status" value="1"/>
</dbReference>
<name>A0ABV8XLC5_9DEIO</name>
<keyword evidence="4" id="KW-1185">Reference proteome</keyword>